<organism evidence="1 2">
    <name type="scientific">Cohnella herbarum</name>
    <dbReference type="NCBI Taxonomy" id="2728023"/>
    <lineage>
        <taxon>Bacteria</taxon>
        <taxon>Bacillati</taxon>
        <taxon>Bacillota</taxon>
        <taxon>Bacilli</taxon>
        <taxon>Bacillales</taxon>
        <taxon>Paenibacillaceae</taxon>
        <taxon>Cohnella</taxon>
    </lineage>
</organism>
<name>A0A7Z2ZLH4_9BACL</name>
<proteinExistence type="predicted"/>
<dbReference type="AlphaFoldDB" id="A0A7Z2ZLH4"/>
<keyword evidence="2" id="KW-1185">Reference proteome</keyword>
<sequence>MARRHRREIIIVVVTRGDLIRFIAYDFILSSVVYKGLIGLHAPLFVPFLGSIAGPMLLRKLTGRTGRVLHHKPNRQADYATR</sequence>
<dbReference type="KEGG" id="cheb:HH215_12375"/>
<dbReference type="Proteomes" id="UP000502248">
    <property type="component" value="Chromosome"/>
</dbReference>
<gene>
    <name evidence="1" type="ORF">HH215_12375</name>
</gene>
<evidence type="ECO:0000313" key="2">
    <source>
        <dbReference type="Proteomes" id="UP000502248"/>
    </source>
</evidence>
<dbReference type="RefSeq" id="WP_169280186.1">
    <property type="nucleotide sequence ID" value="NZ_CP051680.1"/>
</dbReference>
<evidence type="ECO:0000313" key="1">
    <source>
        <dbReference type="EMBL" id="QJD83899.1"/>
    </source>
</evidence>
<protein>
    <submittedName>
        <fullName evidence="1">Uncharacterized protein</fullName>
    </submittedName>
</protein>
<accession>A0A7Z2ZLH4</accession>
<reference evidence="1 2" key="1">
    <citation type="submission" date="2020-04" db="EMBL/GenBank/DDBJ databases">
        <title>Genome sequencing of novel species.</title>
        <authorList>
            <person name="Heo J."/>
            <person name="Kim S.-J."/>
            <person name="Kim J.-S."/>
            <person name="Hong S.-B."/>
            <person name="Kwon S.-W."/>
        </authorList>
    </citation>
    <scope>NUCLEOTIDE SEQUENCE [LARGE SCALE GENOMIC DNA]</scope>
    <source>
        <strain evidence="1 2">MFER-1</strain>
    </source>
</reference>
<dbReference type="EMBL" id="CP051680">
    <property type="protein sequence ID" value="QJD83899.1"/>
    <property type="molecule type" value="Genomic_DNA"/>
</dbReference>